<feature type="domain" description="Par3/HAL N-terminal" evidence="4">
    <location>
        <begin position="1"/>
        <end position="47"/>
    </location>
</feature>
<evidence type="ECO:0000256" key="3">
    <source>
        <dbReference type="ARBA" id="ARBA00023306"/>
    </source>
</evidence>
<organism evidence="5 6">
    <name type="scientific">Muraenolepis orangiensis</name>
    <name type="common">Patagonian moray cod</name>
    <dbReference type="NCBI Taxonomy" id="630683"/>
    <lineage>
        <taxon>Eukaryota</taxon>
        <taxon>Metazoa</taxon>
        <taxon>Chordata</taxon>
        <taxon>Craniata</taxon>
        <taxon>Vertebrata</taxon>
        <taxon>Euteleostomi</taxon>
        <taxon>Actinopterygii</taxon>
        <taxon>Neopterygii</taxon>
        <taxon>Teleostei</taxon>
        <taxon>Neoteleostei</taxon>
        <taxon>Acanthomorphata</taxon>
        <taxon>Zeiogadaria</taxon>
        <taxon>Gadariae</taxon>
        <taxon>Gadiformes</taxon>
        <taxon>Muraenolepidoidei</taxon>
        <taxon>Muraenolepididae</taxon>
        <taxon>Muraenolepis</taxon>
    </lineage>
</organism>
<dbReference type="GO" id="GO:0035091">
    <property type="term" value="F:phosphatidylinositol binding"/>
    <property type="evidence" value="ECO:0007669"/>
    <property type="project" value="TreeGrafter"/>
</dbReference>
<dbReference type="AlphaFoldDB" id="A0A9Q0DU32"/>
<comment type="caution">
    <text evidence="5">The sequence shown here is derived from an EMBL/GenBank/DDBJ whole genome shotgun (WGS) entry which is preliminary data.</text>
</comment>
<dbReference type="Proteomes" id="UP001148018">
    <property type="component" value="Unassembled WGS sequence"/>
</dbReference>
<reference evidence="5" key="1">
    <citation type="submission" date="2022-07" db="EMBL/GenBank/DDBJ databases">
        <title>Chromosome-level genome of Muraenolepis orangiensis.</title>
        <authorList>
            <person name="Kim J."/>
        </authorList>
    </citation>
    <scope>NUCLEOTIDE SEQUENCE</scope>
    <source>
        <strain evidence="5">KU_S4_2022</strain>
        <tissue evidence="5">Muscle</tissue>
    </source>
</reference>
<evidence type="ECO:0000256" key="2">
    <source>
        <dbReference type="ARBA" id="ARBA00022737"/>
    </source>
</evidence>
<evidence type="ECO:0000256" key="1">
    <source>
        <dbReference type="ARBA" id="ARBA00022618"/>
    </source>
</evidence>
<dbReference type="GO" id="GO:0051301">
    <property type="term" value="P:cell division"/>
    <property type="evidence" value="ECO:0007669"/>
    <property type="project" value="UniProtKB-KW"/>
</dbReference>
<dbReference type="GO" id="GO:0008104">
    <property type="term" value="P:intracellular protein localization"/>
    <property type="evidence" value="ECO:0007669"/>
    <property type="project" value="TreeGrafter"/>
</dbReference>
<keyword evidence="1" id="KW-0132">Cell division</keyword>
<dbReference type="GO" id="GO:0005912">
    <property type="term" value="C:adherens junction"/>
    <property type="evidence" value="ECO:0007669"/>
    <property type="project" value="TreeGrafter"/>
</dbReference>
<name>A0A9Q0DU32_9TELE</name>
<dbReference type="InterPro" id="IPR052213">
    <property type="entry name" value="PAR3"/>
</dbReference>
<dbReference type="GO" id="GO:0030010">
    <property type="term" value="P:establishment of cell polarity"/>
    <property type="evidence" value="ECO:0007669"/>
    <property type="project" value="TreeGrafter"/>
</dbReference>
<evidence type="ECO:0000259" key="4">
    <source>
        <dbReference type="Pfam" id="PF12053"/>
    </source>
</evidence>
<evidence type="ECO:0000313" key="6">
    <source>
        <dbReference type="Proteomes" id="UP001148018"/>
    </source>
</evidence>
<proteinExistence type="predicted"/>
<dbReference type="InterPro" id="IPR021922">
    <property type="entry name" value="Par3/HAL_N"/>
</dbReference>
<dbReference type="GO" id="GO:0005938">
    <property type="term" value="C:cell cortex"/>
    <property type="evidence" value="ECO:0007669"/>
    <property type="project" value="TreeGrafter"/>
</dbReference>
<evidence type="ECO:0000313" key="5">
    <source>
        <dbReference type="EMBL" id="KAJ3594501.1"/>
    </source>
</evidence>
<keyword evidence="2" id="KW-0677">Repeat</keyword>
<dbReference type="Gene3D" id="3.10.20.90">
    <property type="entry name" value="Phosphatidylinositol 3-kinase Catalytic Subunit, Chain A, domain 1"/>
    <property type="match status" value="1"/>
</dbReference>
<sequence>MKVTVCFGRTRVVVPCGDGHMTVHSLVQQAVMRTQWPGSEDSVVWVQDSVVWVPGLSGLGPRTQWSGSEDSVAWVRGLSGLGPRTQWSGSQDSVVWVPGLSGLGPRTQWPVRGVSGSCFCGCCPPVVSLGPEIVH</sequence>
<dbReference type="GO" id="GO:0016324">
    <property type="term" value="C:apical plasma membrane"/>
    <property type="evidence" value="ECO:0007669"/>
    <property type="project" value="TreeGrafter"/>
</dbReference>
<dbReference type="GO" id="GO:0051660">
    <property type="term" value="P:establishment of centrosome localization"/>
    <property type="evidence" value="ECO:0007669"/>
    <property type="project" value="TreeGrafter"/>
</dbReference>
<protein>
    <recommendedName>
        <fullName evidence="4">Par3/HAL N-terminal domain-containing protein</fullName>
    </recommendedName>
</protein>
<keyword evidence="3" id="KW-0131">Cell cycle</keyword>
<dbReference type="GO" id="GO:0045197">
    <property type="term" value="P:establishment or maintenance of epithelial cell apical/basal polarity"/>
    <property type="evidence" value="ECO:0007669"/>
    <property type="project" value="TreeGrafter"/>
</dbReference>
<dbReference type="OrthoDB" id="6264899at2759"/>
<dbReference type="Pfam" id="PF12053">
    <property type="entry name" value="Par3_HAL_N_term"/>
    <property type="match status" value="1"/>
</dbReference>
<dbReference type="GO" id="GO:0000226">
    <property type="term" value="P:microtubule cytoskeleton organization"/>
    <property type="evidence" value="ECO:0007669"/>
    <property type="project" value="TreeGrafter"/>
</dbReference>
<dbReference type="EMBL" id="JANIIK010000111">
    <property type="protein sequence ID" value="KAJ3594501.1"/>
    <property type="molecule type" value="Genomic_DNA"/>
</dbReference>
<keyword evidence="6" id="KW-1185">Reference proteome</keyword>
<dbReference type="GO" id="GO:0043296">
    <property type="term" value="C:apical junction complex"/>
    <property type="evidence" value="ECO:0007669"/>
    <property type="project" value="TreeGrafter"/>
</dbReference>
<accession>A0A9Q0DU32</accession>
<dbReference type="GO" id="GO:0007155">
    <property type="term" value="P:cell adhesion"/>
    <property type="evidence" value="ECO:0007669"/>
    <property type="project" value="TreeGrafter"/>
</dbReference>
<gene>
    <name evidence="5" type="ORF">NHX12_003808</name>
</gene>
<dbReference type="PANTHER" id="PTHR16484">
    <property type="entry name" value="PARTITIONING DEFECTIVE 3 RELATED"/>
    <property type="match status" value="1"/>
</dbReference>
<dbReference type="PANTHER" id="PTHR16484:SF10">
    <property type="entry name" value="PARTITIONING DEFECTIVE 3 HOMOLOG"/>
    <property type="match status" value="1"/>
</dbReference>